<feature type="signal peptide" evidence="3">
    <location>
        <begin position="1"/>
        <end position="15"/>
    </location>
</feature>
<feature type="transmembrane region" description="Helical" evidence="2">
    <location>
        <begin position="104"/>
        <end position="123"/>
    </location>
</feature>
<evidence type="ECO:0000313" key="5">
    <source>
        <dbReference type="Proteomes" id="UP000250266"/>
    </source>
</evidence>
<feature type="compositionally biased region" description="Polar residues" evidence="1">
    <location>
        <begin position="410"/>
        <end position="422"/>
    </location>
</feature>
<sequence length="429" mass="48229">MMLMNVLFFLTLANSLVIRNTPAVITTETNTNPACILKGNSDLYGLGIRLGIYFQWISSSLANNFLHDPDEVLGALDANGIFVLALFCALVKTTISSSLDSLEAIILLRICFGYYCTVLSLGGNRVRIDEWKGKRNVPVSFLGFVARLGLLIGLVVYNIWFWFQGLEALSTQSECVRYVFIWCRGSIPGHALGFYRGLACIEVIWMFVVLMNTFIGPGYKELRNIASTRLRITRGKKRRPRLAPIFSWTSFNLPLKELKDIVGLKDSTSKESIEYDYSYAGFDVTTWLDPVKRSNGYYSELTAWCTIMAIYILWTIIGVELTLYWNGVSGVYELNSTGQFIPFVTGVVGLVRMLHLLLLDRTKKLTKFQAWAKEYLETVPSEGRVPVPPRAPVPPSISMGQMAHRIRAAASQQHKPASQNCETEPLSRE</sequence>
<feature type="transmembrane region" description="Helical" evidence="2">
    <location>
        <begin position="144"/>
        <end position="163"/>
    </location>
</feature>
<feature type="transmembrane region" description="Helical" evidence="2">
    <location>
        <begin position="301"/>
        <end position="325"/>
    </location>
</feature>
<name>A0A8E2JA35_9PEZI</name>
<keyword evidence="2" id="KW-0472">Membrane</keyword>
<feature type="chain" id="PRO_5034471420" evidence="3">
    <location>
        <begin position="16"/>
        <end position="429"/>
    </location>
</feature>
<keyword evidence="2" id="KW-0812">Transmembrane</keyword>
<dbReference type="Proteomes" id="UP000250266">
    <property type="component" value="Unassembled WGS sequence"/>
</dbReference>
<dbReference type="EMBL" id="KV745396">
    <property type="protein sequence ID" value="OCK74898.1"/>
    <property type="molecule type" value="Genomic_DNA"/>
</dbReference>
<evidence type="ECO:0000313" key="4">
    <source>
        <dbReference type="EMBL" id="OCK74898.1"/>
    </source>
</evidence>
<accession>A0A8E2JA35</accession>
<evidence type="ECO:0000256" key="1">
    <source>
        <dbReference type="SAM" id="MobiDB-lite"/>
    </source>
</evidence>
<gene>
    <name evidence="4" type="ORF">K432DRAFT_429753</name>
</gene>
<reference evidence="4 5" key="1">
    <citation type="journal article" date="2016" name="Nat. Commun.">
        <title>Ectomycorrhizal ecology is imprinted in the genome of the dominant symbiotic fungus Cenococcum geophilum.</title>
        <authorList>
            <consortium name="DOE Joint Genome Institute"/>
            <person name="Peter M."/>
            <person name="Kohler A."/>
            <person name="Ohm R.A."/>
            <person name="Kuo A."/>
            <person name="Krutzmann J."/>
            <person name="Morin E."/>
            <person name="Arend M."/>
            <person name="Barry K.W."/>
            <person name="Binder M."/>
            <person name="Choi C."/>
            <person name="Clum A."/>
            <person name="Copeland A."/>
            <person name="Grisel N."/>
            <person name="Haridas S."/>
            <person name="Kipfer T."/>
            <person name="LaButti K."/>
            <person name="Lindquist E."/>
            <person name="Lipzen A."/>
            <person name="Maire R."/>
            <person name="Meier B."/>
            <person name="Mihaltcheva S."/>
            <person name="Molinier V."/>
            <person name="Murat C."/>
            <person name="Poggeler S."/>
            <person name="Quandt C.A."/>
            <person name="Sperisen C."/>
            <person name="Tritt A."/>
            <person name="Tisserant E."/>
            <person name="Crous P.W."/>
            <person name="Henrissat B."/>
            <person name="Nehls U."/>
            <person name="Egli S."/>
            <person name="Spatafora J.W."/>
            <person name="Grigoriev I.V."/>
            <person name="Martin F.M."/>
        </authorList>
    </citation>
    <scope>NUCLEOTIDE SEQUENCE [LARGE SCALE GENOMIC DNA]</scope>
    <source>
        <strain evidence="4 5">CBS 459.81</strain>
    </source>
</reference>
<feature type="transmembrane region" description="Helical" evidence="2">
    <location>
        <begin position="194"/>
        <end position="215"/>
    </location>
</feature>
<dbReference type="OrthoDB" id="3935844at2759"/>
<evidence type="ECO:0000256" key="3">
    <source>
        <dbReference type="SAM" id="SignalP"/>
    </source>
</evidence>
<proteinExistence type="predicted"/>
<protein>
    <submittedName>
        <fullName evidence="4">Uncharacterized protein</fullName>
    </submittedName>
</protein>
<dbReference type="AlphaFoldDB" id="A0A8E2JA35"/>
<evidence type="ECO:0000256" key="2">
    <source>
        <dbReference type="SAM" id="Phobius"/>
    </source>
</evidence>
<feature type="region of interest" description="Disordered" evidence="1">
    <location>
        <begin position="407"/>
        <end position="429"/>
    </location>
</feature>
<keyword evidence="2" id="KW-1133">Transmembrane helix</keyword>
<keyword evidence="5" id="KW-1185">Reference proteome</keyword>
<feature type="transmembrane region" description="Helical" evidence="2">
    <location>
        <begin position="340"/>
        <end position="359"/>
    </location>
</feature>
<keyword evidence="3" id="KW-0732">Signal</keyword>
<organism evidence="4 5">
    <name type="scientific">Lepidopterella palustris CBS 459.81</name>
    <dbReference type="NCBI Taxonomy" id="1314670"/>
    <lineage>
        <taxon>Eukaryota</taxon>
        <taxon>Fungi</taxon>
        <taxon>Dikarya</taxon>
        <taxon>Ascomycota</taxon>
        <taxon>Pezizomycotina</taxon>
        <taxon>Dothideomycetes</taxon>
        <taxon>Pleosporomycetidae</taxon>
        <taxon>Mytilinidiales</taxon>
        <taxon>Argynnaceae</taxon>
        <taxon>Lepidopterella</taxon>
    </lineage>
</organism>